<gene>
    <name evidence="3" type="ORF">SPRG_20499</name>
</gene>
<organism evidence="3 4">
    <name type="scientific">Saprolegnia parasitica (strain CBS 223.65)</name>
    <dbReference type="NCBI Taxonomy" id="695850"/>
    <lineage>
        <taxon>Eukaryota</taxon>
        <taxon>Sar</taxon>
        <taxon>Stramenopiles</taxon>
        <taxon>Oomycota</taxon>
        <taxon>Saprolegniomycetes</taxon>
        <taxon>Saprolegniales</taxon>
        <taxon>Saprolegniaceae</taxon>
        <taxon>Saprolegnia</taxon>
    </lineage>
</organism>
<evidence type="ECO:0000256" key="2">
    <source>
        <dbReference type="SAM" id="Phobius"/>
    </source>
</evidence>
<feature type="region of interest" description="Disordered" evidence="1">
    <location>
        <begin position="75"/>
        <end position="95"/>
    </location>
</feature>
<keyword evidence="2" id="KW-1133">Transmembrane helix</keyword>
<evidence type="ECO:0000313" key="3">
    <source>
        <dbReference type="EMBL" id="KDO26701.1"/>
    </source>
</evidence>
<protein>
    <submittedName>
        <fullName evidence="3">Uncharacterized protein</fullName>
    </submittedName>
</protein>
<evidence type="ECO:0000313" key="4">
    <source>
        <dbReference type="Proteomes" id="UP000030745"/>
    </source>
</evidence>
<dbReference type="EMBL" id="KK583222">
    <property type="protein sequence ID" value="KDO26701.1"/>
    <property type="molecule type" value="Genomic_DNA"/>
</dbReference>
<evidence type="ECO:0000256" key="1">
    <source>
        <dbReference type="SAM" id="MobiDB-lite"/>
    </source>
</evidence>
<keyword evidence="2" id="KW-0472">Membrane</keyword>
<proteinExistence type="predicted"/>
<dbReference type="OrthoDB" id="10389788at2759"/>
<keyword evidence="2" id="KW-0812">Transmembrane</keyword>
<dbReference type="Proteomes" id="UP000030745">
    <property type="component" value="Unassembled WGS sequence"/>
</dbReference>
<dbReference type="GeneID" id="24141614"/>
<feature type="transmembrane region" description="Helical" evidence="2">
    <location>
        <begin position="12"/>
        <end position="30"/>
    </location>
</feature>
<name>A0A067CJK8_SAPPC</name>
<reference evidence="3 4" key="1">
    <citation type="journal article" date="2013" name="PLoS Genet.">
        <title>Distinctive expansion of potential virulence genes in the genome of the oomycete fish pathogen Saprolegnia parasitica.</title>
        <authorList>
            <person name="Jiang R.H."/>
            <person name="de Bruijn I."/>
            <person name="Haas B.J."/>
            <person name="Belmonte R."/>
            <person name="Lobach L."/>
            <person name="Christie J."/>
            <person name="van den Ackerveken G."/>
            <person name="Bottin A."/>
            <person name="Bulone V."/>
            <person name="Diaz-Moreno S.M."/>
            <person name="Dumas B."/>
            <person name="Fan L."/>
            <person name="Gaulin E."/>
            <person name="Govers F."/>
            <person name="Grenville-Briggs L.J."/>
            <person name="Horner N.R."/>
            <person name="Levin J.Z."/>
            <person name="Mammella M."/>
            <person name="Meijer H.J."/>
            <person name="Morris P."/>
            <person name="Nusbaum C."/>
            <person name="Oome S."/>
            <person name="Phillips A.J."/>
            <person name="van Rooyen D."/>
            <person name="Rzeszutek E."/>
            <person name="Saraiva M."/>
            <person name="Secombes C.J."/>
            <person name="Seidl M.F."/>
            <person name="Snel B."/>
            <person name="Stassen J.H."/>
            <person name="Sykes S."/>
            <person name="Tripathy S."/>
            <person name="van den Berg H."/>
            <person name="Vega-Arreguin J.C."/>
            <person name="Wawra S."/>
            <person name="Young S.K."/>
            <person name="Zeng Q."/>
            <person name="Dieguez-Uribeondo J."/>
            <person name="Russ C."/>
            <person name="Tyler B.M."/>
            <person name="van West P."/>
        </authorList>
    </citation>
    <scope>NUCLEOTIDE SEQUENCE [LARGE SCALE GENOMIC DNA]</scope>
    <source>
        <strain evidence="3 4">CBS 223.65</strain>
    </source>
</reference>
<dbReference type="KEGG" id="spar:SPRG_20499"/>
<dbReference type="AlphaFoldDB" id="A0A067CJK8"/>
<sequence length="107" mass="11979">MTTPIEIGTQKTLSYVIIVLVVAMVVCVFVRQLLMLWNFASGWAKHDDEDDYSGVPTVHEHEWESGADKYTISLASGSHPRSNPLHDPDDAYDVPDTIRLASDKHRA</sequence>
<dbReference type="VEuPathDB" id="FungiDB:SPRG_20499"/>
<accession>A0A067CJK8</accession>
<dbReference type="RefSeq" id="XP_012202589.1">
    <property type="nucleotide sequence ID" value="XM_012347199.1"/>
</dbReference>
<keyword evidence="4" id="KW-1185">Reference proteome</keyword>